<reference evidence="1 2" key="1">
    <citation type="submission" date="2017-06" db="EMBL/GenBank/DDBJ databases">
        <title>Genome Sequencing of the methanotroph Methylovulum psychrotolerants str. HV10-M2 isolated from a high-altitude environment.</title>
        <authorList>
            <person name="Mateos-Rivera A."/>
        </authorList>
    </citation>
    <scope>NUCLEOTIDE SEQUENCE [LARGE SCALE GENOMIC DNA]</scope>
    <source>
        <strain evidence="1 2">HV10_M2</strain>
    </source>
</reference>
<evidence type="ECO:0000313" key="1">
    <source>
        <dbReference type="EMBL" id="ASF46078.1"/>
    </source>
</evidence>
<proteinExistence type="predicted"/>
<name>A0A1Z4BXR9_9GAMM</name>
<protein>
    <submittedName>
        <fullName evidence="1">Uncharacterized protein</fullName>
    </submittedName>
</protein>
<dbReference type="KEGG" id="mpsy:CEK71_08285"/>
<sequence length="61" mass="6606">MCGASKSAPGGFVFGYFLFDCKDAGGRAMQEQLPRRSKRKYLAFGCENPIKKTVATATHCG</sequence>
<evidence type="ECO:0000313" key="2">
    <source>
        <dbReference type="Proteomes" id="UP000197019"/>
    </source>
</evidence>
<dbReference type="AlphaFoldDB" id="A0A1Z4BXR9"/>
<keyword evidence="2" id="KW-1185">Reference proteome</keyword>
<organism evidence="1 2">
    <name type="scientific">Methylovulum psychrotolerans</name>
    <dbReference type="NCBI Taxonomy" id="1704499"/>
    <lineage>
        <taxon>Bacteria</taxon>
        <taxon>Pseudomonadati</taxon>
        <taxon>Pseudomonadota</taxon>
        <taxon>Gammaproteobacteria</taxon>
        <taxon>Methylococcales</taxon>
        <taxon>Methylococcaceae</taxon>
        <taxon>Methylovulum</taxon>
    </lineage>
</organism>
<dbReference type="Proteomes" id="UP000197019">
    <property type="component" value="Chromosome"/>
</dbReference>
<gene>
    <name evidence="1" type="ORF">CEK71_08285</name>
</gene>
<dbReference type="EMBL" id="CP022129">
    <property type="protein sequence ID" value="ASF46078.1"/>
    <property type="molecule type" value="Genomic_DNA"/>
</dbReference>
<accession>A0A1Z4BXR9</accession>